<organism evidence="3">
    <name type="scientific">Octactis speculum</name>
    <dbReference type="NCBI Taxonomy" id="3111310"/>
    <lineage>
        <taxon>Eukaryota</taxon>
        <taxon>Sar</taxon>
        <taxon>Stramenopiles</taxon>
        <taxon>Ochrophyta</taxon>
        <taxon>Dictyochophyceae</taxon>
        <taxon>Dictyochales</taxon>
        <taxon>Dictyochaceae</taxon>
        <taxon>Octactis</taxon>
    </lineage>
</organism>
<evidence type="ECO:0000313" key="3">
    <source>
        <dbReference type="EMBL" id="CAD9416830.1"/>
    </source>
</evidence>
<dbReference type="AlphaFoldDB" id="A0A7S2C731"/>
<feature type="transmembrane region" description="Helical" evidence="2">
    <location>
        <begin position="20"/>
        <end position="41"/>
    </location>
</feature>
<proteinExistence type="predicted"/>
<evidence type="ECO:0000256" key="2">
    <source>
        <dbReference type="SAM" id="Phobius"/>
    </source>
</evidence>
<keyword evidence="2" id="KW-0812">Transmembrane</keyword>
<keyword evidence="2" id="KW-1133">Transmembrane helix</keyword>
<sequence>MKMAIVVALLSQDGSSNRLIGLSCFAVLAFLWQTGIIAALARNRRQNGNAEEPAGERQTPRPPPPHVLSLTEGGIAPGGGFVMDCSYFILSLLCSLVPSWHPRRAMENETVPLPPNVPPLQEQN</sequence>
<feature type="region of interest" description="Disordered" evidence="1">
    <location>
        <begin position="46"/>
        <end position="70"/>
    </location>
</feature>
<keyword evidence="2" id="KW-0472">Membrane</keyword>
<gene>
    <name evidence="3" type="ORF">DSPE1174_LOCUS12539</name>
</gene>
<accession>A0A7S2C731</accession>
<protein>
    <submittedName>
        <fullName evidence="3">Uncharacterized protein</fullName>
    </submittedName>
</protein>
<reference evidence="3" key="1">
    <citation type="submission" date="2021-01" db="EMBL/GenBank/DDBJ databases">
        <authorList>
            <person name="Corre E."/>
            <person name="Pelletier E."/>
            <person name="Niang G."/>
            <person name="Scheremetjew M."/>
            <person name="Finn R."/>
            <person name="Kale V."/>
            <person name="Holt S."/>
            <person name="Cochrane G."/>
            <person name="Meng A."/>
            <person name="Brown T."/>
            <person name="Cohen L."/>
        </authorList>
    </citation>
    <scope>NUCLEOTIDE SEQUENCE</scope>
    <source>
        <strain evidence="3">CCMP1381</strain>
    </source>
</reference>
<evidence type="ECO:0000256" key="1">
    <source>
        <dbReference type="SAM" id="MobiDB-lite"/>
    </source>
</evidence>
<dbReference type="EMBL" id="HBGS01024700">
    <property type="protein sequence ID" value="CAD9416830.1"/>
    <property type="molecule type" value="Transcribed_RNA"/>
</dbReference>
<name>A0A7S2C731_9STRA</name>